<dbReference type="SUPFAM" id="SSF160519">
    <property type="entry name" value="BB2672-like"/>
    <property type="match status" value="1"/>
</dbReference>
<dbReference type="AlphaFoldDB" id="A0AAJ1QMF3"/>
<evidence type="ECO:0000313" key="1">
    <source>
        <dbReference type="EMBL" id="MDM5283982.1"/>
    </source>
</evidence>
<dbReference type="InterPro" id="IPR035936">
    <property type="entry name" value="BB2672"/>
</dbReference>
<sequence>MMEIRKLYTVLEETFIEGYKKVEIPVRVAVVAAVIRNPYAGKYVEDLQPLIDTYSANLGQLLPTKALEALGITGEECEAYGKAALVGIDGEIEHGSAIIHTMIFGNEFRKICGDAKTLLPSAEKRGTAGASIDLAIKHKMDPKVRSHHMSFEFRIPDAPRADEILVAAAVTSSGRAHPRIGSLHSELAAQGEDQD</sequence>
<dbReference type="Proteomes" id="UP001238973">
    <property type="component" value="Unassembled WGS sequence"/>
</dbReference>
<gene>
    <name evidence="1" type="ORF">QUF85_11780</name>
</gene>
<proteinExistence type="predicted"/>
<accession>A0AAJ1QMF3</accession>
<protein>
    <submittedName>
        <fullName evidence="1">Amino acid synthesis family protein</fullName>
    </submittedName>
</protein>
<organism evidence="1 2">
    <name type="scientific">Peribacillus frigoritolerans</name>
    <dbReference type="NCBI Taxonomy" id="450367"/>
    <lineage>
        <taxon>Bacteria</taxon>
        <taxon>Bacillati</taxon>
        <taxon>Bacillota</taxon>
        <taxon>Bacilli</taxon>
        <taxon>Bacillales</taxon>
        <taxon>Bacillaceae</taxon>
        <taxon>Peribacillus</taxon>
    </lineage>
</organism>
<dbReference type="EMBL" id="JAUCFI010000003">
    <property type="protein sequence ID" value="MDM5283982.1"/>
    <property type="molecule type" value="Genomic_DNA"/>
</dbReference>
<dbReference type="Pfam" id="PF06684">
    <property type="entry name" value="AA_synth"/>
    <property type="match status" value="1"/>
</dbReference>
<dbReference type="Gene3D" id="3.30.1330.110">
    <property type="entry name" value="BB2672"/>
    <property type="match status" value="1"/>
</dbReference>
<dbReference type="InterPro" id="IPR009569">
    <property type="entry name" value="AA_synth_put"/>
</dbReference>
<reference evidence="1" key="1">
    <citation type="submission" date="2023-06" db="EMBL/GenBank/DDBJ databases">
        <title>Comparative genomics of Bacillaceae isolates and their secondary metabolite potential.</title>
        <authorList>
            <person name="Song L."/>
            <person name="Nielsen L.J."/>
            <person name="Mohite O."/>
            <person name="Xu X."/>
            <person name="Weber T."/>
            <person name="Kovacs A.T."/>
        </authorList>
    </citation>
    <scope>NUCLEOTIDE SEQUENCE</scope>
    <source>
        <strain evidence="1">G1S1</strain>
    </source>
</reference>
<name>A0AAJ1QMF3_9BACI</name>
<evidence type="ECO:0000313" key="2">
    <source>
        <dbReference type="Proteomes" id="UP001238973"/>
    </source>
</evidence>
<comment type="caution">
    <text evidence="1">The sequence shown here is derived from an EMBL/GenBank/DDBJ whole genome shotgun (WGS) entry which is preliminary data.</text>
</comment>